<dbReference type="InterPro" id="IPR003856">
    <property type="entry name" value="LPS_length_determ_N"/>
</dbReference>
<dbReference type="RefSeq" id="WP_181052534.1">
    <property type="nucleotide sequence ID" value="NZ_JACDXJ010000001.1"/>
</dbReference>
<keyword evidence="2" id="KW-1003">Cell membrane</keyword>
<comment type="caution">
    <text evidence="9">The sequence shown here is derived from an EMBL/GenBank/DDBJ whole genome shotgun (WGS) entry which is preliminary data.</text>
</comment>
<dbReference type="GO" id="GO:0005886">
    <property type="term" value="C:plasma membrane"/>
    <property type="evidence" value="ECO:0007669"/>
    <property type="project" value="UniProtKB-SubCell"/>
</dbReference>
<dbReference type="EMBL" id="JACDXJ010000001">
    <property type="protein sequence ID" value="MBA1157014.1"/>
    <property type="molecule type" value="Genomic_DNA"/>
</dbReference>
<dbReference type="GO" id="GO:0004713">
    <property type="term" value="F:protein tyrosine kinase activity"/>
    <property type="evidence" value="ECO:0007669"/>
    <property type="project" value="TreeGrafter"/>
</dbReference>
<dbReference type="Proteomes" id="UP000572984">
    <property type="component" value="Unassembled WGS sequence"/>
</dbReference>
<evidence type="ECO:0000313" key="10">
    <source>
        <dbReference type="Proteomes" id="UP000572984"/>
    </source>
</evidence>
<evidence type="ECO:0000256" key="1">
    <source>
        <dbReference type="ARBA" id="ARBA00004651"/>
    </source>
</evidence>
<feature type="transmembrane region" description="Helical" evidence="6">
    <location>
        <begin position="282"/>
        <end position="302"/>
    </location>
</feature>
<evidence type="ECO:0000256" key="3">
    <source>
        <dbReference type="ARBA" id="ARBA00022692"/>
    </source>
</evidence>
<feature type="transmembrane region" description="Helical" evidence="6">
    <location>
        <begin position="12"/>
        <end position="32"/>
    </location>
</feature>
<reference evidence="9 10" key="1">
    <citation type="submission" date="2020-07" db="EMBL/GenBank/DDBJ databases">
        <title>Draft genome and description of Microvirga mediterraneensis Marseille-Q2068 sp. nov.</title>
        <authorList>
            <person name="Boxberger M."/>
        </authorList>
    </citation>
    <scope>NUCLEOTIDE SEQUENCE [LARGE SCALE GENOMIC DNA]</scope>
    <source>
        <strain evidence="9 10">Marseille-Q2068</strain>
    </source>
</reference>
<dbReference type="AlphaFoldDB" id="A0A838BMV7"/>
<accession>A0A838BMV7</accession>
<protein>
    <recommendedName>
        <fullName evidence="11">Polysaccharide chain length determinant N-terminal domain-containing protein</fullName>
    </recommendedName>
</protein>
<evidence type="ECO:0000256" key="2">
    <source>
        <dbReference type="ARBA" id="ARBA00022475"/>
    </source>
</evidence>
<dbReference type="PANTHER" id="PTHR32309:SF13">
    <property type="entry name" value="FERRIC ENTEROBACTIN TRANSPORT PROTEIN FEPE"/>
    <property type="match status" value="1"/>
</dbReference>
<dbReference type="PANTHER" id="PTHR32309">
    <property type="entry name" value="TYROSINE-PROTEIN KINASE"/>
    <property type="match status" value="1"/>
</dbReference>
<organism evidence="9 10">
    <name type="scientific">Microvirga mediterraneensis</name>
    <dbReference type="NCBI Taxonomy" id="2754695"/>
    <lineage>
        <taxon>Bacteria</taxon>
        <taxon>Pseudomonadati</taxon>
        <taxon>Pseudomonadota</taxon>
        <taxon>Alphaproteobacteria</taxon>
        <taxon>Hyphomicrobiales</taxon>
        <taxon>Methylobacteriaceae</taxon>
        <taxon>Microvirga</taxon>
    </lineage>
</organism>
<evidence type="ECO:0000259" key="7">
    <source>
        <dbReference type="Pfam" id="PF02706"/>
    </source>
</evidence>
<evidence type="ECO:0000256" key="6">
    <source>
        <dbReference type="SAM" id="Phobius"/>
    </source>
</evidence>
<sequence length="310" mass="34149">MADLLRPLMSHWLLVAIATAICMVIAVIYLMIAPVRYAATAQMIVDTNRPQSSQPSGGLDNPLNAADIESQIAIIRSGSVAKAVVQSLDLTRDKDFSKPEFGLKSFVPSFVSSILSSNRTEDAEAAAERTLQLAIIKLQRSLDVRRIGISHAIDIEFRDASPTKAAQIANTVAETYRSSQIEARSQMMRNANAWLEDRLSVIRAEMLAAERAAQDFKAQSKNLNSSATLLELESNAQSQRRLYERFMEQHLETSQQLSFPSPEARIITFASPPLNKSEPKSLIVLALGALVGFACGASIAFYRDRTDRYS</sequence>
<feature type="domain" description="Tyrosine-protein kinase G-rich" evidence="8">
    <location>
        <begin position="228"/>
        <end position="304"/>
    </location>
</feature>
<evidence type="ECO:0000313" key="9">
    <source>
        <dbReference type="EMBL" id="MBA1157014.1"/>
    </source>
</evidence>
<dbReference type="InterPro" id="IPR032807">
    <property type="entry name" value="GNVR"/>
</dbReference>
<comment type="subcellular location">
    <subcellularLocation>
        <location evidence="1">Cell membrane</location>
        <topology evidence="1">Multi-pass membrane protein</topology>
    </subcellularLocation>
</comment>
<evidence type="ECO:0000256" key="5">
    <source>
        <dbReference type="ARBA" id="ARBA00023136"/>
    </source>
</evidence>
<gene>
    <name evidence="9" type="ORF">H0S73_12840</name>
</gene>
<dbReference type="InterPro" id="IPR050445">
    <property type="entry name" value="Bact_polysacc_biosynth/exp"/>
</dbReference>
<keyword evidence="3 6" id="KW-0812">Transmembrane</keyword>
<keyword evidence="4 6" id="KW-1133">Transmembrane helix</keyword>
<dbReference type="Pfam" id="PF02706">
    <property type="entry name" value="Wzz"/>
    <property type="match status" value="1"/>
</dbReference>
<evidence type="ECO:0008006" key="11">
    <source>
        <dbReference type="Google" id="ProtNLM"/>
    </source>
</evidence>
<name>A0A838BMV7_9HYPH</name>
<proteinExistence type="predicted"/>
<keyword evidence="5 6" id="KW-0472">Membrane</keyword>
<keyword evidence="10" id="KW-1185">Reference proteome</keyword>
<feature type="domain" description="Polysaccharide chain length determinant N-terminal" evidence="7">
    <location>
        <begin position="3"/>
        <end position="88"/>
    </location>
</feature>
<evidence type="ECO:0000259" key="8">
    <source>
        <dbReference type="Pfam" id="PF13807"/>
    </source>
</evidence>
<evidence type="ECO:0000256" key="4">
    <source>
        <dbReference type="ARBA" id="ARBA00022989"/>
    </source>
</evidence>
<dbReference type="Pfam" id="PF13807">
    <property type="entry name" value="GNVR"/>
    <property type="match status" value="1"/>
</dbReference>